<dbReference type="InterPro" id="IPR007201">
    <property type="entry name" value="Mei2-like_Rrm_C"/>
</dbReference>
<comment type="caution">
    <text evidence="3">The sequence shown here is derived from an EMBL/GenBank/DDBJ whole genome shotgun (WGS) entry which is preliminary data.</text>
</comment>
<evidence type="ECO:0000313" key="4">
    <source>
        <dbReference type="Proteomes" id="UP001370490"/>
    </source>
</evidence>
<organism evidence="3 4">
    <name type="scientific">Dillenia turbinata</name>
    <dbReference type="NCBI Taxonomy" id="194707"/>
    <lineage>
        <taxon>Eukaryota</taxon>
        <taxon>Viridiplantae</taxon>
        <taxon>Streptophyta</taxon>
        <taxon>Embryophyta</taxon>
        <taxon>Tracheophyta</taxon>
        <taxon>Spermatophyta</taxon>
        <taxon>Magnoliopsida</taxon>
        <taxon>eudicotyledons</taxon>
        <taxon>Gunneridae</taxon>
        <taxon>Pentapetalae</taxon>
        <taxon>Dilleniales</taxon>
        <taxon>Dilleniaceae</taxon>
        <taxon>Dillenia</taxon>
    </lineage>
</organism>
<accession>A0AAN8ZMW4</accession>
<evidence type="ECO:0000313" key="3">
    <source>
        <dbReference type="EMBL" id="KAK6939825.1"/>
    </source>
</evidence>
<feature type="region of interest" description="Disordered" evidence="1">
    <location>
        <begin position="157"/>
        <end position="180"/>
    </location>
</feature>
<dbReference type="EMBL" id="JBAMMX010000005">
    <property type="protein sequence ID" value="KAK6939825.1"/>
    <property type="molecule type" value="Genomic_DNA"/>
</dbReference>
<reference evidence="3 4" key="1">
    <citation type="submission" date="2023-12" db="EMBL/GenBank/DDBJ databases">
        <title>A high-quality genome assembly for Dillenia turbinata (Dilleniales).</title>
        <authorList>
            <person name="Chanderbali A."/>
        </authorList>
    </citation>
    <scope>NUCLEOTIDE SEQUENCE [LARGE SCALE GENOMIC DNA]</scope>
    <source>
        <strain evidence="3">LSX21</strain>
        <tissue evidence="3">Leaf</tissue>
    </source>
</reference>
<dbReference type="InterPro" id="IPR035979">
    <property type="entry name" value="RBD_domain_sf"/>
</dbReference>
<name>A0AAN8ZMW4_9MAGN</name>
<dbReference type="Proteomes" id="UP001370490">
    <property type="component" value="Unassembled WGS sequence"/>
</dbReference>
<dbReference type="AlphaFoldDB" id="A0AAN8ZMW4"/>
<dbReference type="Pfam" id="PF04059">
    <property type="entry name" value="RRM_2"/>
    <property type="match status" value="1"/>
</dbReference>
<feature type="compositionally biased region" description="Low complexity" evidence="1">
    <location>
        <begin position="157"/>
        <end position="171"/>
    </location>
</feature>
<evidence type="ECO:0000259" key="2">
    <source>
        <dbReference type="Pfam" id="PF04059"/>
    </source>
</evidence>
<protein>
    <submittedName>
        <fullName evidence="3">Mei2-like, C-terminal RNA recognition motif</fullName>
    </submittedName>
</protein>
<proteinExistence type="predicted"/>
<dbReference type="GO" id="GO:0003676">
    <property type="term" value="F:nucleic acid binding"/>
    <property type="evidence" value="ECO:0007669"/>
    <property type="project" value="InterPro"/>
</dbReference>
<gene>
    <name evidence="3" type="ORF">RJ641_029356</name>
</gene>
<feature type="domain" description="Mei2-like C-terminal RNA recognition motif" evidence="2">
    <location>
        <begin position="208"/>
        <end position="318"/>
    </location>
</feature>
<keyword evidence="4" id="KW-1185">Reference proteome</keyword>
<evidence type="ECO:0000256" key="1">
    <source>
        <dbReference type="SAM" id="MobiDB-lite"/>
    </source>
</evidence>
<dbReference type="SUPFAM" id="SSF54928">
    <property type="entry name" value="RNA-binding domain, RBD"/>
    <property type="match status" value="1"/>
</dbReference>
<sequence length="365" mass="40678">MSVEPSSKPLNPRAQPFIIEKRSYQQVVAVEVSPRPQYDIPNPPLLQPYVDDHGVFWSNNNNLITNPPQLMSIYVCGSMFWPTISPSPCYGAGGVSVPIMFSEDHKVVKTAKLFEDNDGGCVDSCGGDGKPRFITAIYRKANRVLSSKTTKTMSKVNTRAATTASTTTTNTRRPRKPKTKHVVTYVPSSNMRSFSYIDACRIIPFGYTTVMIKNIPNKIRRETFISFLDSVCAEENHDVKTGNVSSELLAYDFLYLPMDFKTSCNLGYAFVNLTSHVGALRVYDILNMFKWYCHESKKTCEIGCAKIQGLEALKRHFQNCVFNCSDDSFLPVAFSPPRDGSAFLTARESVSLVGRLGRSPSAPHC</sequence>